<accession>A0A9N9UN59</accession>
<reference evidence="5" key="1">
    <citation type="submission" date="2019-06" db="EMBL/GenBank/DDBJ databases">
        <authorList>
            <person name="Broberg M."/>
        </authorList>
    </citation>
    <scope>NUCLEOTIDE SEQUENCE [LARGE SCALE GENOMIC DNA]</scope>
</reference>
<keyword evidence="3" id="KW-0732">Signal</keyword>
<dbReference type="Pfam" id="PF01083">
    <property type="entry name" value="Cutinase"/>
    <property type="match status" value="1"/>
</dbReference>
<gene>
    <name evidence="4" type="ORF">CBYS24578_00016857</name>
</gene>
<dbReference type="PANTHER" id="PTHR33630:SF9">
    <property type="entry name" value="CUTINASE 4"/>
    <property type="match status" value="1"/>
</dbReference>
<dbReference type="Proteomes" id="UP000754883">
    <property type="component" value="Unassembled WGS sequence"/>
</dbReference>
<dbReference type="SUPFAM" id="SSF53474">
    <property type="entry name" value="alpha/beta-Hydrolases"/>
    <property type="match status" value="1"/>
</dbReference>
<evidence type="ECO:0000256" key="3">
    <source>
        <dbReference type="SAM" id="SignalP"/>
    </source>
</evidence>
<keyword evidence="2" id="KW-1015">Disulfide bond</keyword>
<dbReference type="InterPro" id="IPR000675">
    <property type="entry name" value="Cutinase/axe"/>
</dbReference>
<feature type="signal peptide" evidence="3">
    <location>
        <begin position="1"/>
        <end position="20"/>
    </location>
</feature>
<proteinExistence type="predicted"/>
<organism evidence="4 5">
    <name type="scientific">Clonostachys byssicola</name>
    <dbReference type="NCBI Taxonomy" id="160290"/>
    <lineage>
        <taxon>Eukaryota</taxon>
        <taxon>Fungi</taxon>
        <taxon>Dikarya</taxon>
        <taxon>Ascomycota</taxon>
        <taxon>Pezizomycotina</taxon>
        <taxon>Sordariomycetes</taxon>
        <taxon>Hypocreomycetidae</taxon>
        <taxon>Hypocreales</taxon>
        <taxon>Bionectriaceae</taxon>
        <taxon>Clonostachys</taxon>
    </lineage>
</organism>
<evidence type="ECO:0008006" key="6">
    <source>
        <dbReference type="Google" id="ProtNLM"/>
    </source>
</evidence>
<dbReference type="EMBL" id="CABFNO020001508">
    <property type="protein sequence ID" value="CAG9992990.1"/>
    <property type="molecule type" value="Genomic_DNA"/>
</dbReference>
<dbReference type="InterPro" id="IPR029058">
    <property type="entry name" value="AB_hydrolase_fold"/>
</dbReference>
<comment type="caution">
    <text evidence="4">The sequence shown here is derived from an EMBL/GenBank/DDBJ whole genome shotgun (WGS) entry which is preliminary data.</text>
</comment>
<dbReference type="AlphaFoldDB" id="A0A9N9UN59"/>
<keyword evidence="5" id="KW-1185">Reference proteome</keyword>
<sequence>MFFTCILLVVPMALVPLIAATSGCRCGDAAFLAIPRVNLSQAAPLWPCAAHKLIDARGSGEPQGVSLMFQDVLERLLANNTGAVSQSVVYPAGFDQNVTSGVQNTKDIITYGLRDCPRQKYHLLGYSQGATVVQEALGKLDNESMAAVGSIVLVGNPYRIPGRLSNLDAYGNPDNRTAYGLFATQALKSNVTIPTYNESVDRSAKVADVCLQVVVAVPDLGDCTLVTDHL</sequence>
<name>A0A9N9UN59_9HYPO</name>
<evidence type="ECO:0000256" key="2">
    <source>
        <dbReference type="ARBA" id="ARBA00023157"/>
    </source>
</evidence>
<dbReference type="OrthoDB" id="3225429at2759"/>
<dbReference type="SMART" id="SM01110">
    <property type="entry name" value="Cutinase"/>
    <property type="match status" value="1"/>
</dbReference>
<evidence type="ECO:0000313" key="5">
    <source>
        <dbReference type="Proteomes" id="UP000754883"/>
    </source>
</evidence>
<feature type="chain" id="PRO_5040430694" description="Cutinase" evidence="3">
    <location>
        <begin position="21"/>
        <end position="230"/>
    </location>
</feature>
<protein>
    <recommendedName>
        <fullName evidence="6">Cutinase</fullName>
    </recommendedName>
</protein>
<dbReference type="Gene3D" id="3.40.50.1820">
    <property type="entry name" value="alpha/beta hydrolase"/>
    <property type="match status" value="1"/>
</dbReference>
<evidence type="ECO:0000256" key="1">
    <source>
        <dbReference type="ARBA" id="ARBA00022801"/>
    </source>
</evidence>
<evidence type="ECO:0000313" key="4">
    <source>
        <dbReference type="EMBL" id="CAG9992990.1"/>
    </source>
</evidence>
<keyword evidence="1" id="KW-0378">Hydrolase</keyword>
<reference evidence="4 5" key="2">
    <citation type="submission" date="2021-10" db="EMBL/GenBank/DDBJ databases">
        <authorList>
            <person name="Piombo E."/>
        </authorList>
    </citation>
    <scope>NUCLEOTIDE SEQUENCE [LARGE SCALE GENOMIC DNA]</scope>
</reference>
<dbReference type="GO" id="GO:0052689">
    <property type="term" value="F:carboxylic ester hydrolase activity"/>
    <property type="evidence" value="ECO:0007669"/>
    <property type="project" value="UniProtKB-ARBA"/>
</dbReference>
<dbReference type="PANTHER" id="PTHR33630">
    <property type="entry name" value="CUTINASE RV1984C-RELATED-RELATED"/>
    <property type="match status" value="1"/>
</dbReference>